<reference evidence="1 2" key="1">
    <citation type="journal article" date="2019" name="Environ. Microbiol.">
        <title>An active ?-lactamase is a part of an orchestrated cell wall stress resistance network of Bacillus subtilis and related rhizosphere species.</title>
        <authorList>
            <person name="Bucher T."/>
            <person name="Keren-Paz A."/>
            <person name="Hausser J."/>
            <person name="Olender T."/>
            <person name="Cytryn E."/>
            <person name="Kolodkin-Gal I."/>
        </authorList>
    </citation>
    <scope>NUCLEOTIDE SEQUENCE [LARGE SCALE GENOMIC DNA]</scope>
    <source>
        <strain evidence="1 2">I186</strain>
    </source>
</reference>
<evidence type="ECO:0000313" key="2">
    <source>
        <dbReference type="Proteomes" id="UP000305524"/>
    </source>
</evidence>
<proteinExistence type="predicted"/>
<name>A0A4U3A671_BACMY</name>
<accession>A0A4U3A671</accession>
<protein>
    <submittedName>
        <fullName evidence="1">Uncharacterized protein</fullName>
    </submittedName>
</protein>
<organism evidence="1 2">
    <name type="scientific">Bacillus mycoides</name>
    <dbReference type="NCBI Taxonomy" id="1405"/>
    <lineage>
        <taxon>Bacteria</taxon>
        <taxon>Bacillati</taxon>
        <taxon>Bacillota</taxon>
        <taxon>Bacilli</taxon>
        <taxon>Bacillales</taxon>
        <taxon>Bacillaceae</taxon>
        <taxon>Bacillus</taxon>
        <taxon>Bacillus cereus group</taxon>
    </lineage>
</organism>
<comment type="caution">
    <text evidence="1">The sequence shown here is derived from an EMBL/GenBank/DDBJ whole genome shotgun (WGS) entry which is preliminary data.</text>
</comment>
<sequence length="108" mass="13004">MRTSTERFMNYPLELLLRNVRSSERRFRPLCLKSGEMKLFHNLGWYREFFVPAYIAGAFLFYERISYDPLFCDTLLSQARVVPRFLRPCIIICRGVFLSNHFRIILRC</sequence>
<dbReference type="EMBL" id="SZOD01000486">
    <property type="protein sequence ID" value="TKI82918.1"/>
    <property type="molecule type" value="Genomic_DNA"/>
</dbReference>
<dbReference type="Proteomes" id="UP000305524">
    <property type="component" value="Unassembled WGS sequence"/>
</dbReference>
<dbReference type="AlphaFoldDB" id="A0A4U3A671"/>
<evidence type="ECO:0000313" key="1">
    <source>
        <dbReference type="EMBL" id="TKI82918.1"/>
    </source>
</evidence>
<gene>
    <name evidence="1" type="ORF">FC701_19555</name>
</gene>